<dbReference type="EMBL" id="WSZK01000034">
    <property type="protein sequence ID" value="MWG36384.1"/>
    <property type="molecule type" value="Genomic_DNA"/>
</dbReference>
<evidence type="ECO:0000313" key="3">
    <source>
        <dbReference type="Proteomes" id="UP000451471"/>
    </source>
</evidence>
<feature type="region of interest" description="Disordered" evidence="1">
    <location>
        <begin position="55"/>
        <end position="89"/>
    </location>
</feature>
<organism evidence="2 3">
    <name type="scientific">Halomarina oriensis</name>
    <dbReference type="NCBI Taxonomy" id="671145"/>
    <lineage>
        <taxon>Archaea</taxon>
        <taxon>Methanobacteriati</taxon>
        <taxon>Methanobacteriota</taxon>
        <taxon>Stenosarchaea group</taxon>
        <taxon>Halobacteria</taxon>
        <taxon>Halobacteriales</taxon>
        <taxon>Natronomonadaceae</taxon>
        <taxon>Halomarina</taxon>
    </lineage>
</organism>
<dbReference type="RefSeq" id="WP_158206038.1">
    <property type="nucleotide sequence ID" value="NZ_WSZK01000034.1"/>
</dbReference>
<protein>
    <submittedName>
        <fullName evidence="2">Uncharacterized protein</fullName>
    </submittedName>
</protein>
<comment type="caution">
    <text evidence="2">The sequence shown here is derived from an EMBL/GenBank/DDBJ whole genome shotgun (WGS) entry which is preliminary data.</text>
</comment>
<accession>A0A6B0GNM4</accession>
<evidence type="ECO:0000256" key="1">
    <source>
        <dbReference type="SAM" id="MobiDB-lite"/>
    </source>
</evidence>
<dbReference type="AlphaFoldDB" id="A0A6B0GNM4"/>
<keyword evidence="3" id="KW-1185">Reference proteome</keyword>
<evidence type="ECO:0000313" key="2">
    <source>
        <dbReference type="EMBL" id="MWG36384.1"/>
    </source>
</evidence>
<gene>
    <name evidence="2" type="ORF">GQS65_18155</name>
</gene>
<dbReference type="Proteomes" id="UP000451471">
    <property type="component" value="Unassembled WGS sequence"/>
</dbReference>
<sequence>MTDTFVVGCKACDFQRTVADLNTALEIFDVHRGMESEPHPTQVWSRSYLAELGDDAPEFMPSIETTDNGPSPDPVGSTGADSEAAGTDD</sequence>
<reference evidence="2 3" key="1">
    <citation type="submission" date="2019-12" db="EMBL/GenBank/DDBJ databases">
        <title>Halocatena pleomorpha gen. nov. sp. nov., an extremely halophilic archaeon of family Halobacteriaceae isolated from saltpan soil.</title>
        <authorList>
            <person name="Pal Y."/>
            <person name="Verma A."/>
            <person name="Krishnamurthi S."/>
            <person name="Kumar P."/>
        </authorList>
    </citation>
    <scope>NUCLEOTIDE SEQUENCE [LARGE SCALE GENOMIC DNA]</scope>
    <source>
        <strain evidence="2 3">JCM 16495</strain>
    </source>
</reference>
<name>A0A6B0GNM4_9EURY</name>
<proteinExistence type="predicted"/>